<keyword evidence="5" id="KW-1185">Reference proteome</keyword>
<keyword evidence="1" id="KW-0472">Membrane</keyword>
<dbReference type="EMBL" id="AP019307">
    <property type="protein sequence ID" value="BBH16958.1"/>
    <property type="molecule type" value="Genomic_DNA"/>
</dbReference>
<reference evidence="4 5" key="1">
    <citation type="submission" date="2018-11" db="EMBL/GenBank/DDBJ databases">
        <title>Complete genome sequence of Nocardioides baekrokdamisoli strain KCTC 39748.</title>
        <authorList>
            <person name="Kang S.W."/>
            <person name="Lee K.C."/>
            <person name="Kim K.K."/>
            <person name="Kim J.S."/>
            <person name="Kim D.S."/>
            <person name="Ko S.H."/>
            <person name="Yang S.H."/>
            <person name="Shin Y.K."/>
            <person name="Lee J.S."/>
        </authorList>
    </citation>
    <scope>NUCLEOTIDE SEQUENCE [LARGE SCALE GENOMIC DNA]</scope>
    <source>
        <strain evidence="4 5">KCTC 39748</strain>
    </source>
</reference>
<dbReference type="InterPro" id="IPR052336">
    <property type="entry name" value="MlaD_Phospholipid_Transporter"/>
</dbReference>
<dbReference type="PANTHER" id="PTHR33371:SF19">
    <property type="entry name" value="MCE-FAMILY PROTEIN MCE4A"/>
    <property type="match status" value="1"/>
</dbReference>
<dbReference type="GO" id="GO:0005576">
    <property type="term" value="C:extracellular region"/>
    <property type="evidence" value="ECO:0007669"/>
    <property type="project" value="TreeGrafter"/>
</dbReference>
<accession>A0A3G9J004</accession>
<dbReference type="Pfam" id="PF02470">
    <property type="entry name" value="MlaD"/>
    <property type="match status" value="1"/>
</dbReference>
<protein>
    <submittedName>
        <fullName evidence="4">ABC transporter substrate-binding protein</fullName>
    </submittedName>
</protein>
<gene>
    <name evidence="4" type="ORF">Back2_12450</name>
</gene>
<evidence type="ECO:0000313" key="4">
    <source>
        <dbReference type="EMBL" id="BBH16958.1"/>
    </source>
</evidence>
<feature type="domain" description="Mce/MlaD" evidence="2">
    <location>
        <begin position="50"/>
        <end position="126"/>
    </location>
</feature>
<dbReference type="Pfam" id="PF11887">
    <property type="entry name" value="Mce4_CUP1"/>
    <property type="match status" value="1"/>
</dbReference>
<dbReference type="InterPro" id="IPR003399">
    <property type="entry name" value="Mce/MlaD"/>
</dbReference>
<feature type="transmembrane region" description="Helical" evidence="1">
    <location>
        <begin position="21"/>
        <end position="41"/>
    </location>
</feature>
<dbReference type="RefSeq" id="WP_231998858.1">
    <property type="nucleotide sequence ID" value="NZ_AP019307.1"/>
</dbReference>
<feature type="domain" description="Mammalian cell entry C-terminal" evidence="3">
    <location>
        <begin position="134"/>
        <end position="347"/>
    </location>
</feature>
<dbReference type="InterPro" id="IPR024516">
    <property type="entry name" value="Mce_C"/>
</dbReference>
<dbReference type="InterPro" id="IPR005693">
    <property type="entry name" value="Mce"/>
</dbReference>
<keyword evidence="1" id="KW-0812">Transmembrane</keyword>
<dbReference type="GO" id="GO:0051701">
    <property type="term" value="P:biological process involved in interaction with host"/>
    <property type="evidence" value="ECO:0007669"/>
    <property type="project" value="TreeGrafter"/>
</dbReference>
<sequence>MGMTPELRAKLDRKDRTIHRTLGLTFLAMLVGAVYLTYAVFSQKFTSFDTVTLKTSAIGLNMPEKADVKVRGVIIGEVLKYATDGNGATVTLGINKGVLGSQNIPANVTGEILPKTLFGEKYVSLDIPANGTGELQAGGTIASTKVSTEVQAVLSDLYPLLKTVDPKDLNTTLTAVANALEGRGAKLGDTIATLDTYLQKLNPQIPAALDDIAKLSTVSNTYADVFPQVADILRNTITTTTTLEGHATQLHDLLTSVTALAGTAQNFLQVNGNNIIQLGDVNGPITGLLATYSSEFPCLIGGLNNLTTLEAKVWTHYTLHVALKVLPRQPRQYTPADKPVFGATQGPTCGHLPSPPWSPQNPLKTIPNVNDGVNTPTGIGTDRAPFSPTSGQSSVLAALIAQQFGEQPDQVPGLATMMMAPMTYGTEVSLK</sequence>
<evidence type="ECO:0000259" key="3">
    <source>
        <dbReference type="Pfam" id="PF11887"/>
    </source>
</evidence>
<proteinExistence type="predicted"/>
<dbReference type="NCBIfam" id="TIGR00996">
    <property type="entry name" value="Mtu_fam_mce"/>
    <property type="match status" value="1"/>
</dbReference>
<evidence type="ECO:0000313" key="5">
    <source>
        <dbReference type="Proteomes" id="UP000271573"/>
    </source>
</evidence>
<evidence type="ECO:0000256" key="1">
    <source>
        <dbReference type="SAM" id="Phobius"/>
    </source>
</evidence>
<dbReference type="Proteomes" id="UP000271573">
    <property type="component" value="Chromosome"/>
</dbReference>
<keyword evidence="1" id="KW-1133">Transmembrane helix</keyword>
<evidence type="ECO:0000259" key="2">
    <source>
        <dbReference type="Pfam" id="PF02470"/>
    </source>
</evidence>
<dbReference type="AlphaFoldDB" id="A0A3G9J004"/>
<organism evidence="4 5">
    <name type="scientific">Nocardioides baekrokdamisoli</name>
    <dbReference type="NCBI Taxonomy" id="1804624"/>
    <lineage>
        <taxon>Bacteria</taxon>
        <taxon>Bacillati</taxon>
        <taxon>Actinomycetota</taxon>
        <taxon>Actinomycetes</taxon>
        <taxon>Propionibacteriales</taxon>
        <taxon>Nocardioidaceae</taxon>
        <taxon>Nocardioides</taxon>
    </lineage>
</organism>
<dbReference type="KEGG" id="nbe:Back2_12450"/>
<name>A0A3G9J004_9ACTN</name>
<dbReference type="PANTHER" id="PTHR33371">
    <property type="entry name" value="INTERMEMBRANE PHOSPHOLIPID TRANSPORT SYSTEM BINDING PROTEIN MLAD-RELATED"/>
    <property type="match status" value="1"/>
</dbReference>